<reference evidence="2 3" key="1">
    <citation type="journal article" date="2015" name="Genome Biol. Evol.">
        <title>The genome of winter moth (Operophtera brumata) provides a genomic perspective on sexual dimorphism and phenology.</title>
        <authorList>
            <person name="Derks M.F."/>
            <person name="Smit S."/>
            <person name="Salis L."/>
            <person name="Schijlen E."/>
            <person name="Bossers A."/>
            <person name="Mateman C."/>
            <person name="Pijl A.S."/>
            <person name="de Ridder D."/>
            <person name="Groenen M.A."/>
            <person name="Visser M.E."/>
            <person name="Megens H.J."/>
        </authorList>
    </citation>
    <scope>NUCLEOTIDE SEQUENCE [LARGE SCALE GENOMIC DNA]</scope>
    <source>
        <strain evidence="2">WM2013NL</strain>
        <tissue evidence="2">Head and thorax</tissue>
    </source>
</reference>
<sequence length="161" mass="18302">MVYFSISEADYITDRPSWKSFHGLARFSGVCFFSIDGVGVTLTVENNMRTPKYFSVVLQYGKYFSVVLQYGKYFSVVLQYVRNSPVRYSPQQSGALQSGTVRVPVILQFLIAIAIGVLFAVHLWVPSNIAWHYIGRNCVRNAGLLERMFRMVHVLLITCMA</sequence>
<evidence type="ECO:0000256" key="1">
    <source>
        <dbReference type="SAM" id="Phobius"/>
    </source>
</evidence>
<dbReference type="EMBL" id="JTDY01012283">
    <property type="protein sequence ID" value="KOB52303.1"/>
    <property type="molecule type" value="Genomic_DNA"/>
</dbReference>
<feature type="non-terminal residue" evidence="2">
    <location>
        <position position="161"/>
    </location>
</feature>
<feature type="transmembrane region" description="Helical" evidence="1">
    <location>
        <begin position="24"/>
        <end position="42"/>
    </location>
</feature>
<comment type="caution">
    <text evidence="2">The sequence shown here is derived from an EMBL/GenBank/DDBJ whole genome shotgun (WGS) entry which is preliminary data.</text>
</comment>
<keyword evidence="1" id="KW-0472">Membrane</keyword>
<organism evidence="2 3">
    <name type="scientific">Operophtera brumata</name>
    <name type="common">Winter moth</name>
    <name type="synonym">Phalaena brumata</name>
    <dbReference type="NCBI Taxonomy" id="104452"/>
    <lineage>
        <taxon>Eukaryota</taxon>
        <taxon>Metazoa</taxon>
        <taxon>Ecdysozoa</taxon>
        <taxon>Arthropoda</taxon>
        <taxon>Hexapoda</taxon>
        <taxon>Insecta</taxon>
        <taxon>Pterygota</taxon>
        <taxon>Neoptera</taxon>
        <taxon>Endopterygota</taxon>
        <taxon>Lepidoptera</taxon>
        <taxon>Glossata</taxon>
        <taxon>Ditrysia</taxon>
        <taxon>Geometroidea</taxon>
        <taxon>Geometridae</taxon>
        <taxon>Larentiinae</taxon>
        <taxon>Operophtera</taxon>
    </lineage>
</organism>
<keyword evidence="1" id="KW-0812">Transmembrane</keyword>
<keyword evidence="1" id="KW-1133">Transmembrane helix</keyword>
<protein>
    <submittedName>
        <fullName evidence="2">Amino acid transporter</fullName>
    </submittedName>
</protein>
<gene>
    <name evidence="2" type="ORF">OBRU01_26143</name>
</gene>
<feature type="transmembrane region" description="Helical" evidence="1">
    <location>
        <begin position="101"/>
        <end position="125"/>
    </location>
</feature>
<accession>A0A0L7K3S9</accession>
<name>A0A0L7K3S9_OPEBR</name>
<dbReference type="Proteomes" id="UP000037510">
    <property type="component" value="Unassembled WGS sequence"/>
</dbReference>
<dbReference type="AlphaFoldDB" id="A0A0L7K3S9"/>
<proteinExistence type="predicted"/>
<evidence type="ECO:0000313" key="2">
    <source>
        <dbReference type="EMBL" id="KOB52303.1"/>
    </source>
</evidence>
<keyword evidence="3" id="KW-1185">Reference proteome</keyword>
<evidence type="ECO:0000313" key="3">
    <source>
        <dbReference type="Proteomes" id="UP000037510"/>
    </source>
</evidence>
<dbReference type="STRING" id="104452.A0A0L7K3S9"/>